<sequence>MNKLYEIHTKVGFECSRLIVHYLSFFISDYKRSWAVMVVSTGRKMRRNLVVTVVVAVNVLFFFSMSYQGIGMFARRAQQAKYAQQDEHRIDVESGKTRESTPLPTQTVTTMSPVVRRKIQIIKEDLNFSSLTSDAYYPGKMVGKYIMLNPDLCRDADKIDIIIIVHTAPANLEKRQRIRDSFAKKANFLPFQVRVAFLLGLTSNKTLERVLWSEHTKYNDTVMGNFKDDYHNLTLKGVMGFRWISEHCANSRFVLKIDDDVLINMYKLLYSFLNHMNGKRKSIFCNLWHKNTMRIMRSGKWRVAPHVFSHKQTFPYDYCSGFVVIMTSDLMRPLYEAAQTTPFFWIDDVYLFGMLPSVVGGVTYYNYALNKNMTLRAKIARNCIMHKGPRCPIFATFIYNNSYWRYWKRITEVYRPTSEPWNFENKIVM</sequence>
<dbReference type="InterPro" id="IPR002659">
    <property type="entry name" value="Glyco_trans_31"/>
</dbReference>
<protein>
    <recommendedName>
        <fullName evidence="10">Hexosyltransferase</fullName>
        <ecNumber evidence="10">2.4.1.-</ecNumber>
    </recommendedName>
</protein>
<evidence type="ECO:0000313" key="12">
    <source>
        <dbReference type="RefSeq" id="XP_005089784.2"/>
    </source>
</evidence>
<keyword evidence="8 10" id="KW-0333">Golgi apparatus</keyword>
<reference evidence="12" key="1">
    <citation type="submission" date="2025-08" db="UniProtKB">
        <authorList>
            <consortium name="RefSeq"/>
        </authorList>
    </citation>
    <scope>IDENTIFICATION</scope>
</reference>
<organism evidence="11 12">
    <name type="scientific">Aplysia californica</name>
    <name type="common">California sea hare</name>
    <dbReference type="NCBI Taxonomy" id="6500"/>
    <lineage>
        <taxon>Eukaryota</taxon>
        <taxon>Metazoa</taxon>
        <taxon>Spiralia</taxon>
        <taxon>Lophotrochozoa</taxon>
        <taxon>Mollusca</taxon>
        <taxon>Gastropoda</taxon>
        <taxon>Heterobranchia</taxon>
        <taxon>Euthyneura</taxon>
        <taxon>Tectipleura</taxon>
        <taxon>Aplysiida</taxon>
        <taxon>Aplysioidea</taxon>
        <taxon>Aplysiidae</taxon>
        <taxon>Aplysia</taxon>
    </lineage>
</organism>
<evidence type="ECO:0000256" key="10">
    <source>
        <dbReference type="RuleBase" id="RU363063"/>
    </source>
</evidence>
<keyword evidence="4" id="KW-0808">Transferase</keyword>
<dbReference type="PANTHER" id="PTHR11214">
    <property type="entry name" value="BETA-1,3-N-ACETYLGLUCOSAMINYLTRANSFERASE"/>
    <property type="match status" value="1"/>
</dbReference>
<evidence type="ECO:0000256" key="8">
    <source>
        <dbReference type="ARBA" id="ARBA00023034"/>
    </source>
</evidence>
<comment type="subcellular location">
    <subcellularLocation>
        <location evidence="1 10">Golgi apparatus membrane</location>
        <topology evidence="1 10">Single-pass type II membrane protein</topology>
    </subcellularLocation>
</comment>
<dbReference type="PANTHER" id="PTHR11214:SF3">
    <property type="entry name" value="BETA-1,3-GALACTOSYLTRANSFERASE 6"/>
    <property type="match status" value="1"/>
</dbReference>
<dbReference type="Gene3D" id="3.90.550.50">
    <property type="match status" value="1"/>
</dbReference>
<keyword evidence="7 10" id="KW-1133">Transmembrane helix</keyword>
<evidence type="ECO:0000256" key="1">
    <source>
        <dbReference type="ARBA" id="ARBA00004323"/>
    </source>
</evidence>
<dbReference type="EC" id="2.4.1.-" evidence="10"/>
<evidence type="ECO:0000313" key="11">
    <source>
        <dbReference type="Proteomes" id="UP000694888"/>
    </source>
</evidence>
<keyword evidence="5 10" id="KW-0812">Transmembrane</keyword>
<proteinExistence type="inferred from homology"/>
<gene>
    <name evidence="12" type="primary">LOC101855838</name>
</gene>
<dbReference type="RefSeq" id="XP_005089784.2">
    <property type="nucleotide sequence ID" value="XM_005089727.3"/>
</dbReference>
<evidence type="ECO:0000256" key="9">
    <source>
        <dbReference type="ARBA" id="ARBA00023136"/>
    </source>
</evidence>
<name>A0ABM0JBE7_APLCA</name>
<feature type="transmembrane region" description="Helical" evidence="10">
    <location>
        <begin position="349"/>
        <end position="369"/>
    </location>
</feature>
<keyword evidence="9 10" id="KW-0472">Membrane</keyword>
<dbReference type="GeneID" id="101855838"/>
<keyword evidence="6" id="KW-0735">Signal-anchor</keyword>
<evidence type="ECO:0000256" key="7">
    <source>
        <dbReference type="ARBA" id="ARBA00022989"/>
    </source>
</evidence>
<evidence type="ECO:0000256" key="4">
    <source>
        <dbReference type="ARBA" id="ARBA00022679"/>
    </source>
</evidence>
<comment type="similarity">
    <text evidence="2 10">Belongs to the glycosyltransferase 31 family.</text>
</comment>
<dbReference type="Pfam" id="PF01762">
    <property type="entry name" value="Galactosyl_T"/>
    <property type="match status" value="1"/>
</dbReference>
<accession>A0ABM0JBE7</accession>
<keyword evidence="3 10" id="KW-0328">Glycosyltransferase</keyword>
<feature type="transmembrane region" description="Helical" evidence="10">
    <location>
        <begin position="49"/>
        <end position="67"/>
    </location>
</feature>
<evidence type="ECO:0000256" key="5">
    <source>
        <dbReference type="ARBA" id="ARBA00022692"/>
    </source>
</evidence>
<dbReference type="Proteomes" id="UP000694888">
    <property type="component" value="Unplaced"/>
</dbReference>
<comment type="caution">
    <text evidence="10">Lacks conserved residue(s) required for the propagation of feature annotation.</text>
</comment>
<evidence type="ECO:0000256" key="3">
    <source>
        <dbReference type="ARBA" id="ARBA00022676"/>
    </source>
</evidence>
<evidence type="ECO:0000256" key="6">
    <source>
        <dbReference type="ARBA" id="ARBA00022968"/>
    </source>
</evidence>
<evidence type="ECO:0000256" key="2">
    <source>
        <dbReference type="ARBA" id="ARBA00008661"/>
    </source>
</evidence>
<keyword evidence="11" id="KW-1185">Reference proteome</keyword>